<dbReference type="GO" id="GO:0016757">
    <property type="term" value="F:glycosyltransferase activity"/>
    <property type="evidence" value="ECO:0007669"/>
    <property type="project" value="UniProtKB-KW"/>
</dbReference>
<accession>A0AAN6QBS4</accession>
<name>A0AAN6QBS4_9PEZI</name>
<evidence type="ECO:0000256" key="2">
    <source>
        <dbReference type="ARBA" id="ARBA00007033"/>
    </source>
</evidence>
<evidence type="ECO:0000259" key="5">
    <source>
        <dbReference type="Pfam" id="PF03407"/>
    </source>
</evidence>
<dbReference type="PANTHER" id="PTHR31306:SF3">
    <property type="entry name" value="NUCLEOTIDE-DIPHOSPHO-SUGAR TRANSFERASE DOMAIN-CONTAINING PROTEIN"/>
    <property type="match status" value="1"/>
</dbReference>
<dbReference type="InterPro" id="IPR029044">
    <property type="entry name" value="Nucleotide-diphossugar_trans"/>
</dbReference>
<evidence type="ECO:0000256" key="4">
    <source>
        <dbReference type="ARBA" id="ARBA00022679"/>
    </source>
</evidence>
<evidence type="ECO:0000313" key="7">
    <source>
        <dbReference type="Proteomes" id="UP001302812"/>
    </source>
</evidence>
<sequence length="400" mass="45187">MTAFQNLPQLWRRLLFLLPVLVIALILATGLYNGSLPKPRVVLEYPSPPHPTLQNCGSPPEPATNSLPDLIRALWAPVVVPITAASFTTLDGTEKRLPPPEELVHTKPLGKRVCILDVDTRDLAGDGSIFSHELPPWDKLGSPSAGFLSHYLYAQIHGYTYKFIRAPQYADRAPHWSKVIFTREMLKEYDLVVMLDYDAMFPSPELPLEWLLNYWKIGPEVMVAMAEDPAGDPNWDSHHKPNVNSGFIIAQKSENTLRLFKDWAECPSETRYKGCAQWKDKIFHEQAAFSSMVRYDFLDGYSIDTHPQYIRMLPCKEANGIPEVADTGCTGQLVRHYWGRKPLTNREFGHNVMASLTPLLVQAAYRAPGHVEDLRDRVLNGSDVLDRTAHQFWGVSEGSQ</sequence>
<comment type="similarity">
    <text evidence="2">Belongs to the glycosyltransferase 77 family.</text>
</comment>
<dbReference type="GO" id="GO:0000139">
    <property type="term" value="C:Golgi membrane"/>
    <property type="evidence" value="ECO:0007669"/>
    <property type="project" value="TreeGrafter"/>
</dbReference>
<evidence type="ECO:0000256" key="1">
    <source>
        <dbReference type="ARBA" id="ARBA00005664"/>
    </source>
</evidence>
<keyword evidence="4" id="KW-0808">Transferase</keyword>
<comment type="similarity">
    <text evidence="1">Belongs to the glycosyltransferase 34 family.</text>
</comment>
<dbReference type="InterPro" id="IPR008630">
    <property type="entry name" value="Glyco_trans_34"/>
</dbReference>
<keyword evidence="3" id="KW-0328">Glycosyltransferase</keyword>
<dbReference type="EMBL" id="MU853376">
    <property type="protein sequence ID" value="KAK4107312.1"/>
    <property type="molecule type" value="Genomic_DNA"/>
</dbReference>
<dbReference type="Gene3D" id="3.90.550.10">
    <property type="entry name" value="Spore Coat Polysaccharide Biosynthesis Protein SpsA, Chain A"/>
    <property type="match status" value="1"/>
</dbReference>
<dbReference type="Pfam" id="PF03407">
    <property type="entry name" value="Nucleotid_trans"/>
    <property type="match status" value="1"/>
</dbReference>
<reference evidence="6" key="2">
    <citation type="submission" date="2023-05" db="EMBL/GenBank/DDBJ databases">
        <authorList>
            <consortium name="Lawrence Berkeley National Laboratory"/>
            <person name="Steindorff A."/>
            <person name="Hensen N."/>
            <person name="Bonometti L."/>
            <person name="Westerberg I."/>
            <person name="Brannstrom I.O."/>
            <person name="Guillou S."/>
            <person name="Cros-Aarteil S."/>
            <person name="Calhoun S."/>
            <person name="Haridas S."/>
            <person name="Kuo A."/>
            <person name="Mondo S."/>
            <person name="Pangilinan J."/>
            <person name="Riley R."/>
            <person name="Labutti K."/>
            <person name="Andreopoulos B."/>
            <person name="Lipzen A."/>
            <person name="Chen C."/>
            <person name="Yanf M."/>
            <person name="Daum C."/>
            <person name="Ng V."/>
            <person name="Clum A."/>
            <person name="Ohm R."/>
            <person name="Martin F."/>
            <person name="Silar P."/>
            <person name="Natvig D."/>
            <person name="Lalanne C."/>
            <person name="Gautier V."/>
            <person name="Ament-Velasquez S.L."/>
            <person name="Kruys A."/>
            <person name="Hutchinson M.I."/>
            <person name="Powell A.J."/>
            <person name="Barry K."/>
            <person name="Miller A.N."/>
            <person name="Grigoriev I.V."/>
            <person name="Debuchy R."/>
            <person name="Gladieux P."/>
            <person name="Thoren M.H."/>
            <person name="Johannesson H."/>
        </authorList>
    </citation>
    <scope>NUCLEOTIDE SEQUENCE</scope>
    <source>
        <strain evidence="6">CBS 508.74</strain>
    </source>
</reference>
<reference evidence="6" key="1">
    <citation type="journal article" date="2023" name="Mol. Phylogenet. Evol.">
        <title>Genome-scale phylogeny and comparative genomics of the fungal order Sordariales.</title>
        <authorList>
            <person name="Hensen N."/>
            <person name="Bonometti L."/>
            <person name="Westerberg I."/>
            <person name="Brannstrom I.O."/>
            <person name="Guillou S."/>
            <person name="Cros-Aarteil S."/>
            <person name="Calhoun S."/>
            <person name="Haridas S."/>
            <person name="Kuo A."/>
            <person name="Mondo S."/>
            <person name="Pangilinan J."/>
            <person name="Riley R."/>
            <person name="LaButti K."/>
            <person name="Andreopoulos B."/>
            <person name="Lipzen A."/>
            <person name="Chen C."/>
            <person name="Yan M."/>
            <person name="Daum C."/>
            <person name="Ng V."/>
            <person name="Clum A."/>
            <person name="Steindorff A."/>
            <person name="Ohm R.A."/>
            <person name="Martin F."/>
            <person name="Silar P."/>
            <person name="Natvig D.O."/>
            <person name="Lalanne C."/>
            <person name="Gautier V."/>
            <person name="Ament-Velasquez S.L."/>
            <person name="Kruys A."/>
            <person name="Hutchinson M.I."/>
            <person name="Powell A.J."/>
            <person name="Barry K."/>
            <person name="Miller A.N."/>
            <person name="Grigoriev I.V."/>
            <person name="Debuchy R."/>
            <person name="Gladieux P."/>
            <person name="Hiltunen Thoren M."/>
            <person name="Johannesson H."/>
        </authorList>
    </citation>
    <scope>NUCLEOTIDE SEQUENCE</scope>
    <source>
        <strain evidence="6">CBS 508.74</strain>
    </source>
</reference>
<keyword evidence="7" id="KW-1185">Reference proteome</keyword>
<dbReference type="AlphaFoldDB" id="A0AAN6QBS4"/>
<evidence type="ECO:0000313" key="6">
    <source>
        <dbReference type="EMBL" id="KAK4107312.1"/>
    </source>
</evidence>
<dbReference type="PANTHER" id="PTHR31306">
    <property type="entry name" value="ALPHA-1,6-MANNOSYLTRANSFERASE MNN11-RELATED"/>
    <property type="match status" value="1"/>
</dbReference>
<comment type="caution">
    <text evidence="6">The sequence shown here is derived from an EMBL/GenBank/DDBJ whole genome shotgun (WGS) entry which is preliminary data.</text>
</comment>
<protein>
    <recommendedName>
        <fullName evidence="5">Nucleotide-diphospho-sugar transferase domain-containing protein</fullName>
    </recommendedName>
</protein>
<proteinExistence type="inferred from homology"/>
<dbReference type="InterPro" id="IPR005069">
    <property type="entry name" value="Nucl-diP-sugar_transferase"/>
</dbReference>
<dbReference type="SUPFAM" id="SSF53448">
    <property type="entry name" value="Nucleotide-diphospho-sugar transferases"/>
    <property type="match status" value="1"/>
</dbReference>
<dbReference type="RefSeq" id="XP_064664882.1">
    <property type="nucleotide sequence ID" value="XM_064813949.1"/>
</dbReference>
<organism evidence="6 7">
    <name type="scientific">Canariomyces notabilis</name>
    <dbReference type="NCBI Taxonomy" id="2074819"/>
    <lineage>
        <taxon>Eukaryota</taxon>
        <taxon>Fungi</taxon>
        <taxon>Dikarya</taxon>
        <taxon>Ascomycota</taxon>
        <taxon>Pezizomycotina</taxon>
        <taxon>Sordariomycetes</taxon>
        <taxon>Sordariomycetidae</taxon>
        <taxon>Sordariales</taxon>
        <taxon>Chaetomiaceae</taxon>
        <taxon>Canariomyces</taxon>
    </lineage>
</organism>
<feature type="domain" description="Nucleotide-diphospho-sugar transferase" evidence="5">
    <location>
        <begin position="176"/>
        <end position="306"/>
    </location>
</feature>
<evidence type="ECO:0000256" key="3">
    <source>
        <dbReference type="ARBA" id="ARBA00022676"/>
    </source>
</evidence>
<gene>
    <name evidence="6" type="ORF">N656DRAFT_772671</name>
</gene>
<dbReference type="Proteomes" id="UP001302812">
    <property type="component" value="Unassembled WGS sequence"/>
</dbReference>
<dbReference type="GeneID" id="89938074"/>
<dbReference type="GO" id="GO:0006487">
    <property type="term" value="P:protein N-linked glycosylation"/>
    <property type="evidence" value="ECO:0007669"/>
    <property type="project" value="TreeGrafter"/>
</dbReference>